<accession>A0A7G8BGE0</accession>
<sequence length="771" mass="81243">MILTIDNLDGTGDQNYTSAVIQKTPLRIERQLNEPSICTFALAAQTVNLPVPLRLARVVVSDDGGVVLFTGYIASEPALELVGEGMAGPVYQAVVSAVSDEVLLDMQGLALMTSSFGLPAGQLVGTLTNIVDPTRFSLSTSQAAGTVGRFTPEPAKGWSGNVGTLASSSRNMYRVMSGDVTMTPIGNVTHSLSENSGTLQVNKLQASMIKMLANDVTVCGEDEPSAYVTEVFAGDGTTILFDLTEDPYFPPSSKTKPLADLFQSPSINTQLWQLQDPGAHISLTSNGLTCVGGNGLDGETTLCANGNLELGGSLVIETNGLVLSAGSTGILSGLYGGDVNTADCLAGFQVHQANGATCISPLIAGLAAGSSFTPVAGQIYTLRTRLYAKEMQRVLQSYYSLGDEGTELWGSSAVPCGLNLVLEVQDMTNGVNSTPVVLYDGAMAITPSICTFGLLNSTNLICSIRSVDMTQGGPVWVTSIPPGSNMITQRIGTTAQGADCKIERTGKLRFYATNVPQAGEQVFVSYRTKRRAVARMANAVATSPQNSSQLPATARWIGSVTSPHPISSADCENAALALLSLSSSRAAAWKGTYTGWNMETQGDIWPGDLLAVTAPSANLSANLVVRGVQIEVSNSSPQMNKYTIHFANDWADALAIKTSSAVPADTWLPLQPRTVEPLANLLTLSPSSITASTLQVNAGVTAPSGGGFEVRRRDWSFGPGTDSDLVLRSPVSSFTIPREAVTEQYYVRMYDGSTPPNYSRFSSAIFVNVPM</sequence>
<name>A0A7G8BGE0_9BACT</name>
<evidence type="ECO:0000313" key="1">
    <source>
        <dbReference type="EMBL" id="QNI31610.1"/>
    </source>
</evidence>
<dbReference type="RefSeq" id="WP_186742396.1">
    <property type="nucleotide sequence ID" value="NZ_CP060394.1"/>
</dbReference>
<proteinExistence type="predicted"/>
<evidence type="ECO:0000313" key="2">
    <source>
        <dbReference type="Proteomes" id="UP000515312"/>
    </source>
</evidence>
<dbReference type="EMBL" id="CP060394">
    <property type="protein sequence ID" value="QNI31610.1"/>
    <property type="molecule type" value="Genomic_DNA"/>
</dbReference>
<keyword evidence="2" id="KW-1185">Reference proteome</keyword>
<protein>
    <submittedName>
        <fullName evidence="1">Uncharacterized protein</fullName>
    </submittedName>
</protein>
<organism evidence="1 2">
    <name type="scientific">Alloacidobacterium dinghuense</name>
    <dbReference type="NCBI Taxonomy" id="2763107"/>
    <lineage>
        <taxon>Bacteria</taxon>
        <taxon>Pseudomonadati</taxon>
        <taxon>Acidobacteriota</taxon>
        <taxon>Terriglobia</taxon>
        <taxon>Terriglobales</taxon>
        <taxon>Acidobacteriaceae</taxon>
        <taxon>Alloacidobacterium</taxon>
    </lineage>
</organism>
<gene>
    <name evidence="1" type="ORF">H7849_21490</name>
</gene>
<reference evidence="1 2" key="1">
    <citation type="submission" date="2020-08" db="EMBL/GenBank/DDBJ databases">
        <title>Edaphobacter telluris sp. nov. and Acidobacterium dinghuensis sp. nov., two acidobacteria isolated from forest soil.</title>
        <authorList>
            <person name="Fu J."/>
            <person name="Qiu L."/>
        </authorList>
    </citation>
    <scope>NUCLEOTIDE SEQUENCE [LARGE SCALE GENOMIC DNA]</scope>
    <source>
        <strain evidence="1">4Y35</strain>
    </source>
</reference>
<dbReference type="Proteomes" id="UP000515312">
    <property type="component" value="Chromosome"/>
</dbReference>
<dbReference type="KEGG" id="adin:H7849_21490"/>
<dbReference type="AlphaFoldDB" id="A0A7G8BGE0"/>